<keyword evidence="2" id="KW-0812">Transmembrane</keyword>
<evidence type="ECO:0000313" key="3">
    <source>
        <dbReference type="EMBL" id="SDX69214.1"/>
    </source>
</evidence>
<sequence length="334" mass="37679">MSREYSAGYEIAKNEQEAACRFEEFSSKDPLPEVPPALLNSGDIHDYARITSMVYPFEEKKLKSASYEVDFLGKVHYVNEESEVEVTELEKHKPFTLKKNSIAFLYIQTKFFLPDYIAIRFNLKITHVHRGLLLGTGPLVDPGFVGRLLIPLHNLTSKDYAIKGGDGLIWVEFTKLSPHRNWNTSAREDSAAYKSFPSKKRNLPVQVYFNKASPQDGRPASSSIPGEIAATKKHAKDAEQHAKDAANRTKWISIATILGLITLVFMTWDLISATNQHIATARDLVENLSAEKNNINNKIESLEIQIRSLTESLEKKNKGFPKNAQENYPNDSSH</sequence>
<protein>
    <submittedName>
        <fullName evidence="3">Deoxycytidine triphosphate deaminase</fullName>
    </submittedName>
</protein>
<dbReference type="Gene3D" id="2.70.40.10">
    <property type="match status" value="1"/>
</dbReference>
<dbReference type="InterPro" id="IPR036157">
    <property type="entry name" value="dUTPase-like_sf"/>
</dbReference>
<feature type="region of interest" description="Disordered" evidence="1">
    <location>
        <begin position="213"/>
        <end position="243"/>
    </location>
</feature>
<dbReference type="RefSeq" id="WP_090411758.1">
    <property type="nucleotide sequence ID" value="NZ_FNOY01000006.1"/>
</dbReference>
<gene>
    <name evidence="3" type="ORF">SAMN05421881_10064</name>
</gene>
<dbReference type="Proteomes" id="UP000198640">
    <property type="component" value="Unassembled WGS sequence"/>
</dbReference>
<keyword evidence="2" id="KW-0472">Membrane</keyword>
<name>A0A1H3DU70_9PROT</name>
<organism evidence="3 4">
    <name type="scientific">Nitrosomonas halophila</name>
    <dbReference type="NCBI Taxonomy" id="44576"/>
    <lineage>
        <taxon>Bacteria</taxon>
        <taxon>Pseudomonadati</taxon>
        <taxon>Pseudomonadota</taxon>
        <taxon>Betaproteobacteria</taxon>
        <taxon>Nitrosomonadales</taxon>
        <taxon>Nitrosomonadaceae</taxon>
        <taxon>Nitrosomonas</taxon>
    </lineage>
</organism>
<accession>A0A1H3DU70</accession>
<feature type="compositionally biased region" description="Polar residues" evidence="1">
    <location>
        <begin position="324"/>
        <end position="334"/>
    </location>
</feature>
<feature type="transmembrane region" description="Helical" evidence="2">
    <location>
        <begin position="251"/>
        <end position="271"/>
    </location>
</feature>
<dbReference type="AlphaFoldDB" id="A0A1H3DU70"/>
<evidence type="ECO:0000256" key="2">
    <source>
        <dbReference type="SAM" id="Phobius"/>
    </source>
</evidence>
<dbReference type="OrthoDB" id="9780956at2"/>
<evidence type="ECO:0000256" key="1">
    <source>
        <dbReference type="SAM" id="MobiDB-lite"/>
    </source>
</evidence>
<dbReference type="EMBL" id="FNOY01000006">
    <property type="protein sequence ID" value="SDX69214.1"/>
    <property type="molecule type" value="Genomic_DNA"/>
</dbReference>
<dbReference type="STRING" id="44576.SAMN05421881_10064"/>
<keyword evidence="2" id="KW-1133">Transmembrane helix</keyword>
<proteinExistence type="predicted"/>
<dbReference type="SUPFAM" id="SSF51283">
    <property type="entry name" value="dUTPase-like"/>
    <property type="match status" value="1"/>
</dbReference>
<feature type="region of interest" description="Disordered" evidence="1">
    <location>
        <begin position="314"/>
        <end position="334"/>
    </location>
</feature>
<evidence type="ECO:0000313" key="4">
    <source>
        <dbReference type="Proteomes" id="UP000198640"/>
    </source>
</evidence>
<keyword evidence="4" id="KW-1185">Reference proteome</keyword>
<reference evidence="3 4" key="1">
    <citation type="submission" date="2016-10" db="EMBL/GenBank/DDBJ databases">
        <authorList>
            <person name="de Groot N.N."/>
        </authorList>
    </citation>
    <scope>NUCLEOTIDE SEQUENCE [LARGE SCALE GENOMIC DNA]</scope>
    <source>
        <strain evidence="3 4">Nm1</strain>
    </source>
</reference>